<keyword evidence="1" id="KW-0732">Signal</keyword>
<dbReference type="Proteomes" id="UP000641454">
    <property type="component" value="Unassembled WGS sequence"/>
</dbReference>
<gene>
    <name evidence="2" type="ORF">H8R25_14815</name>
</gene>
<keyword evidence="3" id="KW-1185">Reference proteome</keyword>
<evidence type="ECO:0000256" key="1">
    <source>
        <dbReference type="SAM" id="SignalP"/>
    </source>
</evidence>
<dbReference type="AlphaFoldDB" id="A0A923N1I1"/>
<sequence length="890" mass="93004">MKKRYLLTLLLSLVNVVVFAQSNFFRPAENSDLTNTSKTVNITKKTKVFTLDEQSMRNYLKNAPMEFKNNGVTVPLQIPMPDGTIEVFNMVESPVLSPEIAAQNPDIKTYTGNGTTDRKSVIRLSLTAAGFNAVILNVGNDAVYFESYSTTKKNVYFNYYAKDIVVPDEKKSSSCHIDANTAKEFRALTNKTSRSAVAPSSGDQLLTLRLAMPADAEFVAANGGTVTSGFAAVVAYVNRIKGFFRNELSVDFLLVSGTNMIYTDAATDPYTNSNQSLMLIENHNNCNTVIGSANYDIGHVWGKGSSSGGGVAILGSVGQSGSKGQGVSGEGDLTSYSQVFMDQLVFHEMGHQFGMNHSYNSSIPVCTTRNAGTSVEPGAGATVMSYGFTCDGDDYFSSNQTGPILQFHSVSYDEAKGYLATIPGVGTLTTTGNTAPVITMPNAYTIPKSTPFALTATATDANNDALTYCWEGTNVGTMVPVTSTLADTAQPPFFRSYKPSTSNTRYFPLLEKILDGSNYAVGDKLPSIGVVTTHSLTVRDNNANGGGVSNASVTVTVDGNIGPFLETTNLSGAYNGLSKQNITWSVNGTNVATPTVNILLSTDGGLTFPTVLVAGTPNDGIQEVTFPDVLTQKARIKVEGAANIFFDISNVNFTLKPSLAISVTGTDATTFGGADGSATAAIVNGSPNFTYGDKSVFTNAPYSIGEPATSTPEVVSTITVPALPAGAVLTSATLTLTNVNAVGGSFRKEIRASLSGAYTLGDTQLFTDSGSGLISPDPVINLSGFPTTGGVVSLLLVDLVDDAGVDATVGGAFITLNYTKSGYTYSWSNGATTASINGLAAGQYNVTVTDAANSVATGSYLVKQPYSITATSGTNGSVTPAGVSSVASGT</sequence>
<dbReference type="InterPro" id="IPR024079">
    <property type="entry name" value="MetalloPept_cat_dom_sf"/>
</dbReference>
<comment type="caution">
    <text evidence="2">The sequence shown here is derived from an EMBL/GenBank/DDBJ whole genome shotgun (WGS) entry which is preliminary data.</text>
</comment>
<evidence type="ECO:0008006" key="4">
    <source>
        <dbReference type="Google" id="ProtNLM"/>
    </source>
</evidence>
<accession>A0A923N1I1</accession>
<protein>
    <recommendedName>
        <fullName evidence="4">Peptidase M12B domain-containing protein</fullName>
    </recommendedName>
</protein>
<evidence type="ECO:0000313" key="3">
    <source>
        <dbReference type="Proteomes" id="UP000641454"/>
    </source>
</evidence>
<feature type="non-terminal residue" evidence="2">
    <location>
        <position position="890"/>
    </location>
</feature>
<feature type="chain" id="PRO_5038011651" description="Peptidase M12B domain-containing protein" evidence="1">
    <location>
        <begin position="21"/>
        <end position="890"/>
    </location>
</feature>
<dbReference type="Gene3D" id="3.40.390.10">
    <property type="entry name" value="Collagenase (Catalytic Domain)"/>
    <property type="match status" value="1"/>
</dbReference>
<dbReference type="Pfam" id="PF13583">
    <property type="entry name" value="Reprolysin_4"/>
    <property type="match status" value="1"/>
</dbReference>
<evidence type="ECO:0000313" key="2">
    <source>
        <dbReference type="EMBL" id="MBC5845701.1"/>
    </source>
</evidence>
<feature type="signal peptide" evidence="1">
    <location>
        <begin position="1"/>
        <end position="20"/>
    </location>
</feature>
<name>A0A923N1I1_9FLAO</name>
<dbReference type="GO" id="GO:0008237">
    <property type="term" value="F:metallopeptidase activity"/>
    <property type="evidence" value="ECO:0007669"/>
    <property type="project" value="InterPro"/>
</dbReference>
<dbReference type="SUPFAM" id="SSF55486">
    <property type="entry name" value="Metalloproteases ('zincins'), catalytic domain"/>
    <property type="match status" value="1"/>
</dbReference>
<dbReference type="RefSeq" id="WP_187020636.1">
    <property type="nucleotide sequence ID" value="NZ_JACRUL010000049.1"/>
</dbReference>
<proteinExistence type="predicted"/>
<organism evidence="2 3">
    <name type="scientific">Flavobacterium muglaense</name>
    <dbReference type="NCBI Taxonomy" id="2764716"/>
    <lineage>
        <taxon>Bacteria</taxon>
        <taxon>Pseudomonadati</taxon>
        <taxon>Bacteroidota</taxon>
        <taxon>Flavobacteriia</taxon>
        <taxon>Flavobacteriales</taxon>
        <taxon>Flavobacteriaceae</taxon>
        <taxon>Flavobacterium</taxon>
    </lineage>
</organism>
<reference evidence="2 3" key="1">
    <citation type="submission" date="2020-08" db="EMBL/GenBank/DDBJ databases">
        <title>Description of novel Flavobacterium F-392 isolate.</title>
        <authorList>
            <person name="Saticioglu I.B."/>
            <person name="Duman M."/>
            <person name="Altun S."/>
        </authorList>
    </citation>
    <scope>NUCLEOTIDE SEQUENCE [LARGE SCALE GENOMIC DNA]</scope>
    <source>
        <strain evidence="2 3">F-392</strain>
    </source>
</reference>
<dbReference type="EMBL" id="JACRUL010000049">
    <property type="protein sequence ID" value="MBC5845701.1"/>
    <property type="molecule type" value="Genomic_DNA"/>
</dbReference>
<dbReference type="Gene3D" id="2.60.40.740">
    <property type="match status" value="1"/>
</dbReference>